<dbReference type="Pfam" id="PF03544">
    <property type="entry name" value="TonB_C"/>
    <property type="match status" value="1"/>
</dbReference>
<keyword evidence="5" id="KW-0997">Cell inner membrane</keyword>
<keyword evidence="6 10" id="KW-0812">Transmembrane</keyword>
<feature type="domain" description="TonB C-terminal" evidence="11">
    <location>
        <begin position="127"/>
        <end position="218"/>
    </location>
</feature>
<dbReference type="Gene3D" id="3.30.1150.10">
    <property type="match status" value="1"/>
</dbReference>
<evidence type="ECO:0000256" key="5">
    <source>
        <dbReference type="ARBA" id="ARBA00022519"/>
    </source>
</evidence>
<dbReference type="SUPFAM" id="SSF74653">
    <property type="entry name" value="TolA/TonB C-terminal domain"/>
    <property type="match status" value="1"/>
</dbReference>
<gene>
    <name evidence="12" type="ORF">NM125_09230</name>
</gene>
<keyword evidence="8 10" id="KW-1133">Transmembrane helix</keyword>
<dbReference type="RefSeq" id="WP_255134616.1">
    <property type="nucleotide sequence ID" value="NZ_JANDBC010000001.1"/>
</dbReference>
<accession>A0A9X2L3U0</accession>
<name>A0A9X2L3U0_9BACT</name>
<dbReference type="PANTHER" id="PTHR33446:SF2">
    <property type="entry name" value="PROTEIN TONB"/>
    <property type="match status" value="1"/>
</dbReference>
<evidence type="ECO:0000256" key="6">
    <source>
        <dbReference type="ARBA" id="ARBA00022692"/>
    </source>
</evidence>
<evidence type="ECO:0000256" key="3">
    <source>
        <dbReference type="ARBA" id="ARBA00022448"/>
    </source>
</evidence>
<dbReference type="EMBL" id="JANDBC010000001">
    <property type="protein sequence ID" value="MCP9291754.1"/>
    <property type="molecule type" value="Genomic_DNA"/>
</dbReference>
<dbReference type="Proteomes" id="UP001139125">
    <property type="component" value="Unassembled WGS sequence"/>
</dbReference>
<dbReference type="GO" id="GO:0055085">
    <property type="term" value="P:transmembrane transport"/>
    <property type="evidence" value="ECO:0007669"/>
    <property type="project" value="InterPro"/>
</dbReference>
<dbReference type="NCBIfam" id="TIGR01352">
    <property type="entry name" value="tonB_Cterm"/>
    <property type="match status" value="1"/>
</dbReference>
<dbReference type="GO" id="GO:0031992">
    <property type="term" value="F:energy transducer activity"/>
    <property type="evidence" value="ECO:0007669"/>
    <property type="project" value="InterPro"/>
</dbReference>
<evidence type="ECO:0000313" key="13">
    <source>
        <dbReference type="Proteomes" id="UP001139125"/>
    </source>
</evidence>
<keyword evidence="9 10" id="KW-0472">Membrane</keyword>
<dbReference type="InterPro" id="IPR003538">
    <property type="entry name" value="TonB"/>
</dbReference>
<comment type="similarity">
    <text evidence="2">Belongs to the TonB family.</text>
</comment>
<comment type="subcellular location">
    <subcellularLocation>
        <location evidence="1">Cell inner membrane</location>
        <topology evidence="1">Single-pass membrane protein</topology>
        <orientation evidence="1">Periplasmic side</orientation>
    </subcellularLocation>
</comment>
<evidence type="ECO:0000256" key="9">
    <source>
        <dbReference type="ARBA" id="ARBA00023136"/>
    </source>
</evidence>
<sequence>MLRKVPSADLKLCYPLVIEGGIIIALVLMIVATKIQLPEQGANQISYVKSEETALILPPSVSETRTIMKPPPVPTIPVKIPDDEPIDPPPIEINEFNTTDRLMVPPLPGQIFVDVNHDLLKDIEQLPVMIGGEDAFRQSIEYPVMARRMGIQGIVEVEFDVDEHGRVHNPVIVRGIGGGCDKAVLKAIQIQRYKPGKKAGRIASFRIKETVQFILLDV</sequence>
<dbReference type="InterPro" id="IPR037682">
    <property type="entry name" value="TonB_C"/>
</dbReference>
<dbReference type="GO" id="GO:0098797">
    <property type="term" value="C:plasma membrane protein complex"/>
    <property type="evidence" value="ECO:0007669"/>
    <property type="project" value="TreeGrafter"/>
</dbReference>
<evidence type="ECO:0000256" key="2">
    <source>
        <dbReference type="ARBA" id="ARBA00006555"/>
    </source>
</evidence>
<keyword evidence="13" id="KW-1185">Reference proteome</keyword>
<dbReference type="PRINTS" id="PR01374">
    <property type="entry name" value="TONBPROTEIN"/>
</dbReference>
<dbReference type="GO" id="GO:0030288">
    <property type="term" value="C:outer membrane-bounded periplasmic space"/>
    <property type="evidence" value="ECO:0007669"/>
    <property type="project" value="InterPro"/>
</dbReference>
<keyword evidence="4" id="KW-1003">Cell membrane</keyword>
<feature type="transmembrane region" description="Helical" evidence="10">
    <location>
        <begin position="12"/>
        <end position="32"/>
    </location>
</feature>
<protein>
    <submittedName>
        <fullName evidence="12">Energy transducer TonB</fullName>
    </submittedName>
</protein>
<proteinExistence type="inferred from homology"/>
<evidence type="ECO:0000256" key="1">
    <source>
        <dbReference type="ARBA" id="ARBA00004383"/>
    </source>
</evidence>
<evidence type="ECO:0000256" key="8">
    <source>
        <dbReference type="ARBA" id="ARBA00022989"/>
    </source>
</evidence>
<evidence type="ECO:0000256" key="4">
    <source>
        <dbReference type="ARBA" id="ARBA00022475"/>
    </source>
</evidence>
<keyword evidence="3" id="KW-0813">Transport</keyword>
<reference evidence="12" key="1">
    <citation type="submission" date="2022-06" db="EMBL/GenBank/DDBJ databases">
        <title>Gracilimonas sp. CAU 1638 isolated from sea sediment.</title>
        <authorList>
            <person name="Kim W."/>
        </authorList>
    </citation>
    <scope>NUCLEOTIDE SEQUENCE</scope>
    <source>
        <strain evidence="12">CAU 1638</strain>
    </source>
</reference>
<evidence type="ECO:0000256" key="10">
    <source>
        <dbReference type="SAM" id="Phobius"/>
    </source>
</evidence>
<keyword evidence="7" id="KW-0653">Protein transport</keyword>
<dbReference type="PANTHER" id="PTHR33446">
    <property type="entry name" value="PROTEIN TONB-RELATED"/>
    <property type="match status" value="1"/>
</dbReference>
<dbReference type="GO" id="GO:0015031">
    <property type="term" value="P:protein transport"/>
    <property type="evidence" value="ECO:0007669"/>
    <property type="project" value="UniProtKB-KW"/>
</dbReference>
<organism evidence="12 13">
    <name type="scientific">Gracilimonas sediminicola</name>
    <dbReference type="NCBI Taxonomy" id="2952158"/>
    <lineage>
        <taxon>Bacteria</taxon>
        <taxon>Pseudomonadati</taxon>
        <taxon>Balneolota</taxon>
        <taxon>Balneolia</taxon>
        <taxon>Balneolales</taxon>
        <taxon>Balneolaceae</taxon>
        <taxon>Gracilimonas</taxon>
    </lineage>
</organism>
<dbReference type="GO" id="GO:0015891">
    <property type="term" value="P:siderophore transport"/>
    <property type="evidence" value="ECO:0007669"/>
    <property type="project" value="InterPro"/>
</dbReference>
<dbReference type="InterPro" id="IPR006260">
    <property type="entry name" value="TonB/TolA_C"/>
</dbReference>
<evidence type="ECO:0000259" key="11">
    <source>
        <dbReference type="PROSITE" id="PS52015"/>
    </source>
</evidence>
<dbReference type="InterPro" id="IPR051045">
    <property type="entry name" value="TonB-dependent_transducer"/>
</dbReference>
<comment type="caution">
    <text evidence="12">The sequence shown here is derived from an EMBL/GenBank/DDBJ whole genome shotgun (WGS) entry which is preliminary data.</text>
</comment>
<evidence type="ECO:0000256" key="7">
    <source>
        <dbReference type="ARBA" id="ARBA00022927"/>
    </source>
</evidence>
<dbReference type="AlphaFoldDB" id="A0A9X2L3U0"/>
<evidence type="ECO:0000313" key="12">
    <source>
        <dbReference type="EMBL" id="MCP9291754.1"/>
    </source>
</evidence>
<dbReference type="PROSITE" id="PS52015">
    <property type="entry name" value="TONB_CTD"/>
    <property type="match status" value="1"/>
</dbReference>